<evidence type="ECO:0000256" key="5">
    <source>
        <dbReference type="SAM" id="MobiDB-lite"/>
    </source>
</evidence>
<evidence type="ECO:0000259" key="6">
    <source>
        <dbReference type="PROSITE" id="PS50977"/>
    </source>
</evidence>
<evidence type="ECO:0000313" key="7">
    <source>
        <dbReference type="EMBL" id="MBM3317198.1"/>
    </source>
</evidence>
<dbReference type="InterPro" id="IPR001647">
    <property type="entry name" value="HTH_TetR"/>
</dbReference>
<protein>
    <submittedName>
        <fullName evidence="7">TetR/AcrR family transcriptional regulator</fullName>
    </submittedName>
</protein>
<evidence type="ECO:0000256" key="3">
    <source>
        <dbReference type="ARBA" id="ARBA00023163"/>
    </source>
</evidence>
<dbReference type="PANTHER" id="PTHR30055:SF234">
    <property type="entry name" value="HTH-TYPE TRANSCRIPTIONAL REGULATOR BETI"/>
    <property type="match status" value="1"/>
</dbReference>
<feature type="compositionally biased region" description="Basic and acidic residues" evidence="5">
    <location>
        <begin position="12"/>
        <end position="25"/>
    </location>
</feature>
<dbReference type="EMBL" id="VGIY01000089">
    <property type="protein sequence ID" value="MBM3317198.1"/>
    <property type="molecule type" value="Genomic_DNA"/>
</dbReference>
<gene>
    <name evidence="7" type="ORF">FJY75_05050</name>
</gene>
<evidence type="ECO:0000256" key="2">
    <source>
        <dbReference type="ARBA" id="ARBA00023125"/>
    </source>
</evidence>
<dbReference type="Proteomes" id="UP000748308">
    <property type="component" value="Unassembled WGS sequence"/>
</dbReference>
<dbReference type="SUPFAM" id="SSF46689">
    <property type="entry name" value="Homeodomain-like"/>
    <property type="match status" value="1"/>
</dbReference>
<accession>A0A937X7C6</accession>
<feature type="region of interest" description="Disordered" evidence="5">
    <location>
        <begin position="1"/>
        <end position="25"/>
    </location>
</feature>
<dbReference type="GO" id="GO:0003700">
    <property type="term" value="F:DNA-binding transcription factor activity"/>
    <property type="evidence" value="ECO:0007669"/>
    <property type="project" value="TreeGrafter"/>
</dbReference>
<comment type="caution">
    <text evidence="7">The sequence shown here is derived from an EMBL/GenBank/DDBJ whole genome shotgun (WGS) entry which is preliminary data.</text>
</comment>
<evidence type="ECO:0000256" key="1">
    <source>
        <dbReference type="ARBA" id="ARBA00023015"/>
    </source>
</evidence>
<dbReference type="SUPFAM" id="SSF48498">
    <property type="entry name" value="Tetracyclin repressor-like, C-terminal domain"/>
    <property type="match status" value="1"/>
</dbReference>
<dbReference type="Gene3D" id="1.10.10.60">
    <property type="entry name" value="Homeodomain-like"/>
    <property type="match status" value="1"/>
</dbReference>
<keyword evidence="1" id="KW-0805">Transcription regulation</keyword>
<feature type="DNA-binding region" description="H-T-H motif" evidence="4">
    <location>
        <begin position="42"/>
        <end position="61"/>
    </location>
</feature>
<dbReference type="InterPro" id="IPR009057">
    <property type="entry name" value="Homeodomain-like_sf"/>
</dbReference>
<dbReference type="InterPro" id="IPR050109">
    <property type="entry name" value="HTH-type_TetR-like_transc_reg"/>
</dbReference>
<dbReference type="InterPro" id="IPR036271">
    <property type="entry name" value="Tet_transcr_reg_TetR-rel_C_sf"/>
</dbReference>
<sequence>MTTLGDTSGGPSRREREQAQHRREARQAAERLLAKKSFRDITVQEIAREAEFSVGYLYKLYPGKEDIFAEVIRRRHRQLVELIEAQAGEGGDPLDALARVVRAIFAWMGENLAYTSSSLRDLHLFAQSRPELVDELRRSDRAMHERITRLAARAIDHRQLAAQSPELIARTLRALTWGFIKEGLMDEEYRSDHGAVAEHVLQVLRRAFAPGGDSPDC</sequence>
<keyword evidence="3" id="KW-0804">Transcription</keyword>
<proteinExistence type="predicted"/>
<reference evidence="7" key="1">
    <citation type="submission" date="2019-03" db="EMBL/GenBank/DDBJ databases">
        <title>Lake Tanganyika Metagenome-Assembled Genomes (MAGs).</title>
        <authorList>
            <person name="Tran P."/>
        </authorList>
    </citation>
    <scope>NUCLEOTIDE SEQUENCE</scope>
    <source>
        <strain evidence="7">M_DeepCast_400m_m2_100</strain>
    </source>
</reference>
<dbReference type="Pfam" id="PF00440">
    <property type="entry name" value="TetR_N"/>
    <property type="match status" value="1"/>
</dbReference>
<feature type="compositionally biased region" description="Polar residues" evidence="5">
    <location>
        <begin position="1"/>
        <end position="10"/>
    </location>
</feature>
<organism evidence="7 8">
    <name type="scientific">Eiseniibacteriota bacterium</name>
    <dbReference type="NCBI Taxonomy" id="2212470"/>
    <lineage>
        <taxon>Bacteria</taxon>
        <taxon>Candidatus Eiseniibacteriota</taxon>
    </lineage>
</organism>
<dbReference type="Gene3D" id="1.10.357.10">
    <property type="entry name" value="Tetracycline Repressor, domain 2"/>
    <property type="match status" value="1"/>
</dbReference>
<feature type="domain" description="HTH tetR-type" evidence="6">
    <location>
        <begin position="19"/>
        <end position="79"/>
    </location>
</feature>
<evidence type="ECO:0000256" key="4">
    <source>
        <dbReference type="PROSITE-ProRule" id="PRU00335"/>
    </source>
</evidence>
<keyword evidence="2 4" id="KW-0238">DNA-binding</keyword>
<name>A0A937X7C6_UNCEI</name>
<dbReference type="PROSITE" id="PS50977">
    <property type="entry name" value="HTH_TETR_2"/>
    <property type="match status" value="1"/>
</dbReference>
<evidence type="ECO:0000313" key="8">
    <source>
        <dbReference type="Proteomes" id="UP000748308"/>
    </source>
</evidence>
<dbReference type="PANTHER" id="PTHR30055">
    <property type="entry name" value="HTH-TYPE TRANSCRIPTIONAL REGULATOR RUTR"/>
    <property type="match status" value="1"/>
</dbReference>
<dbReference type="GO" id="GO:0000976">
    <property type="term" value="F:transcription cis-regulatory region binding"/>
    <property type="evidence" value="ECO:0007669"/>
    <property type="project" value="TreeGrafter"/>
</dbReference>
<dbReference type="AlphaFoldDB" id="A0A937X7C6"/>